<proteinExistence type="predicted"/>
<keyword evidence="2" id="KW-1185">Reference proteome</keyword>
<evidence type="ECO:0000313" key="1">
    <source>
        <dbReference type="EMBL" id="MEA5611010.1"/>
    </source>
</evidence>
<sequence length="67" mass="7475">MVERRNVDNGASKLSSPAMIHAIDCLGSVCVKVFQSIGARGDRSYRTHSKFARYALQLPYLLSFMPL</sequence>
<dbReference type="Proteomes" id="UP001303285">
    <property type="component" value="Unassembled WGS sequence"/>
</dbReference>
<comment type="caution">
    <text evidence="1">The sequence shown here is derived from an EMBL/GenBank/DDBJ whole genome shotgun (WGS) entry which is preliminary data.</text>
</comment>
<dbReference type="GeneID" id="78019993"/>
<accession>A0ABU5UZP5</accession>
<dbReference type="EMBL" id="JAYGHK010000160">
    <property type="protein sequence ID" value="MEA5611010.1"/>
    <property type="molecule type" value="Genomic_DNA"/>
</dbReference>
<protein>
    <submittedName>
        <fullName evidence="1">Uncharacterized protein</fullName>
    </submittedName>
</protein>
<gene>
    <name evidence="1" type="ORF">VB695_23610</name>
</gene>
<dbReference type="RefSeq" id="WP_144360556.1">
    <property type="nucleotide sequence ID" value="NZ_JAYGHK010000160.1"/>
</dbReference>
<evidence type="ECO:0000313" key="2">
    <source>
        <dbReference type="Proteomes" id="UP001303285"/>
    </source>
</evidence>
<reference evidence="1 2" key="1">
    <citation type="submission" date="2023-12" db="EMBL/GenBank/DDBJ databases">
        <title>Baltic Sea Cyanobacteria.</title>
        <authorList>
            <person name="Delbaje E."/>
            <person name="Fewer D.P."/>
            <person name="Shishido T.K."/>
        </authorList>
    </citation>
    <scope>NUCLEOTIDE SEQUENCE [LARGE SCALE GENOMIC DNA]</scope>
    <source>
        <strain evidence="1 2">UHCC 0060</strain>
    </source>
</reference>
<name>A0ABU5UZP5_NODSP</name>
<organism evidence="1 2">
    <name type="scientific">Nodularia spumigena UHCC 0060</name>
    <dbReference type="NCBI Taxonomy" id="3110300"/>
    <lineage>
        <taxon>Bacteria</taxon>
        <taxon>Bacillati</taxon>
        <taxon>Cyanobacteriota</taxon>
        <taxon>Cyanophyceae</taxon>
        <taxon>Nostocales</taxon>
        <taxon>Nodulariaceae</taxon>
        <taxon>Nodularia</taxon>
    </lineage>
</organism>